<dbReference type="OrthoDB" id="10037868at2759"/>
<evidence type="ECO:0000313" key="3">
    <source>
        <dbReference type="EMBL" id="CAF3830536.1"/>
    </source>
</evidence>
<accession>A0A814LAG6</accession>
<dbReference type="AlphaFoldDB" id="A0A814LAG6"/>
<protein>
    <submittedName>
        <fullName evidence="2">Uncharacterized protein</fullName>
    </submittedName>
</protein>
<reference evidence="2" key="1">
    <citation type="submission" date="2021-02" db="EMBL/GenBank/DDBJ databases">
        <authorList>
            <person name="Nowell W R."/>
        </authorList>
    </citation>
    <scope>NUCLEOTIDE SEQUENCE</scope>
</reference>
<dbReference type="Proteomes" id="UP000663829">
    <property type="component" value="Unassembled WGS sequence"/>
</dbReference>
<sequence>MDPRYRFSARMPPPLQDSNQIFTSRYNHRPVISTSNHRISRYPIPMSSATPHLFSYQPRHRFLSAWDLAPNPTIYLSARNIGQSMNNSPSSYHHNSSSDILENKNKLSLPQHSSQSLLTNNSK</sequence>
<feature type="compositionally biased region" description="Low complexity" evidence="1">
    <location>
        <begin position="107"/>
        <end position="123"/>
    </location>
</feature>
<organism evidence="2 4">
    <name type="scientific">Didymodactylos carnosus</name>
    <dbReference type="NCBI Taxonomy" id="1234261"/>
    <lineage>
        <taxon>Eukaryota</taxon>
        <taxon>Metazoa</taxon>
        <taxon>Spiralia</taxon>
        <taxon>Gnathifera</taxon>
        <taxon>Rotifera</taxon>
        <taxon>Eurotatoria</taxon>
        <taxon>Bdelloidea</taxon>
        <taxon>Philodinida</taxon>
        <taxon>Philodinidae</taxon>
        <taxon>Didymodactylos</taxon>
    </lineage>
</organism>
<dbReference type="EMBL" id="CAJNOQ010004504">
    <property type="protein sequence ID" value="CAF1062407.1"/>
    <property type="molecule type" value="Genomic_DNA"/>
</dbReference>
<feature type="region of interest" description="Disordered" evidence="1">
    <location>
        <begin position="1"/>
        <end position="22"/>
    </location>
</feature>
<name>A0A814LAG6_9BILA</name>
<comment type="caution">
    <text evidence="2">The sequence shown here is derived from an EMBL/GenBank/DDBJ whole genome shotgun (WGS) entry which is preliminary data.</text>
</comment>
<proteinExistence type="predicted"/>
<evidence type="ECO:0000313" key="2">
    <source>
        <dbReference type="EMBL" id="CAF1062407.1"/>
    </source>
</evidence>
<evidence type="ECO:0000256" key="1">
    <source>
        <dbReference type="SAM" id="MobiDB-lite"/>
    </source>
</evidence>
<dbReference type="EMBL" id="CAJOBC010004504">
    <property type="protein sequence ID" value="CAF3830536.1"/>
    <property type="molecule type" value="Genomic_DNA"/>
</dbReference>
<feature type="region of interest" description="Disordered" evidence="1">
    <location>
        <begin position="81"/>
        <end position="123"/>
    </location>
</feature>
<evidence type="ECO:0000313" key="4">
    <source>
        <dbReference type="Proteomes" id="UP000663829"/>
    </source>
</evidence>
<feature type="compositionally biased region" description="Low complexity" evidence="1">
    <location>
        <begin position="84"/>
        <end position="98"/>
    </location>
</feature>
<dbReference type="Proteomes" id="UP000681722">
    <property type="component" value="Unassembled WGS sequence"/>
</dbReference>
<gene>
    <name evidence="2" type="ORF">GPM918_LOCUS16848</name>
    <name evidence="3" type="ORF">SRO942_LOCUS16847</name>
</gene>
<keyword evidence="4" id="KW-1185">Reference proteome</keyword>